<dbReference type="SUPFAM" id="SSF81901">
    <property type="entry name" value="HCP-like"/>
    <property type="match status" value="1"/>
</dbReference>
<feature type="compositionally biased region" description="Polar residues" evidence="10">
    <location>
        <begin position="726"/>
        <end position="737"/>
    </location>
</feature>
<dbReference type="GO" id="GO:0017053">
    <property type="term" value="C:transcription repressor complex"/>
    <property type="evidence" value="ECO:0007669"/>
    <property type="project" value="TreeGrafter"/>
</dbReference>
<feature type="repeat" description="TPR" evidence="9">
    <location>
        <begin position="89"/>
        <end position="122"/>
    </location>
</feature>
<feature type="compositionally biased region" description="Polar residues" evidence="10">
    <location>
        <begin position="554"/>
        <end position="573"/>
    </location>
</feature>
<dbReference type="Pfam" id="PF12895">
    <property type="entry name" value="ANAPC3"/>
    <property type="match status" value="1"/>
</dbReference>
<dbReference type="InterPro" id="IPR051630">
    <property type="entry name" value="Corepressor-Demethylase"/>
</dbReference>
<dbReference type="GO" id="GO:0031490">
    <property type="term" value="F:chromatin DNA binding"/>
    <property type="evidence" value="ECO:0007669"/>
    <property type="project" value="TreeGrafter"/>
</dbReference>
<feature type="repeat" description="TPR" evidence="9">
    <location>
        <begin position="21"/>
        <end position="54"/>
    </location>
</feature>
<organism evidence="11 12">
    <name type="scientific">Extremus antarcticus</name>
    <dbReference type="NCBI Taxonomy" id="702011"/>
    <lineage>
        <taxon>Eukaryota</taxon>
        <taxon>Fungi</taxon>
        <taxon>Dikarya</taxon>
        <taxon>Ascomycota</taxon>
        <taxon>Pezizomycotina</taxon>
        <taxon>Dothideomycetes</taxon>
        <taxon>Dothideomycetidae</taxon>
        <taxon>Mycosphaerellales</taxon>
        <taxon>Extremaceae</taxon>
        <taxon>Extremus</taxon>
    </lineage>
</organism>
<feature type="repeat" description="TPR" evidence="9">
    <location>
        <begin position="199"/>
        <end position="232"/>
    </location>
</feature>
<evidence type="ECO:0000256" key="4">
    <source>
        <dbReference type="ARBA" id="ARBA00022803"/>
    </source>
</evidence>
<dbReference type="Pfam" id="PF00515">
    <property type="entry name" value="TPR_1"/>
    <property type="match status" value="1"/>
</dbReference>
<dbReference type="PROSITE" id="PS50293">
    <property type="entry name" value="TPR_REGION"/>
    <property type="match status" value="1"/>
</dbReference>
<feature type="region of interest" description="Disordered" evidence="10">
    <location>
        <begin position="387"/>
        <end position="806"/>
    </location>
</feature>
<dbReference type="Proteomes" id="UP001271007">
    <property type="component" value="Unassembled WGS sequence"/>
</dbReference>
<sequence length="806" mass="89469">MPMQGHPPPPPQLQHLASCNESVWISLGQVAEAMGELDNATTFYERAMHFNQWSVPAMLAISCILRSKDQFTSAVEYLRQILKVDATNGEVWSSLGHCYLMMDDLQQAYSAYQQALYHLPDPKEPKLWYGIGILYDRYGSLEHAEEAFSQVMRMEPSFEKANEIYFRLGIIYKQQQKFSQSLECFRYIVTDPPRPLSEEDIWFQIGHVHEQQKDYDSAKSAYTRVLERDPNHAKVLQQLGWLHHQQSTSFSSQEQAIEYLEKSVNSDQTDAQSWYLLGRCYMSQQKYPKAYEAYQQAVYRDGRNPTFWCSIGVLYYQINQYRDALDAYSRAIRLNPNISEVWYDLGTLYESCNNQTSDALDAYTRAAELDPNNVHIKARLALLKGQPTNGLPNQAGAPLPQDVHPQAYQPAGTIGGPPGPQWGGHAQNPPPGPAPPPLAAGNNWNGGRPAELQNPQMQPQPLNPFDHRDRMASQQQGPPRAPSPPRHEPPRQYQDSQPQRPPPPPHRGLSTSPKGPQPGPAPFHQGPLHHPQQLPPQHASSQQGPLEPSRSAYGPQSSNAASSSNGMPGSASHTPLPPYPRQPELQPEIRPLVNHPAPSSSGPRTPFEHHPHAAPSIASGAPPPSSAQTAADAAARERDERPGSTAPPKRVREWDDDPAGLKKPSTEEARSRLDEIKMHRPSPPDKMATPPNRSPSELRRMDDQRPTSAYRPSEATHHVPALPSMHSMTQPSPSASVIPQDEQRAPPPLPSAPQPPPVYEPAARKMEVDENYDDSGDDRSATKQESQRNSPRAPAPAAAGAMEGPA</sequence>
<keyword evidence="7" id="KW-0539">Nucleus</keyword>
<dbReference type="InterPro" id="IPR019734">
    <property type="entry name" value="TPR_rpt"/>
</dbReference>
<dbReference type="EMBL" id="JAWDJX010000022">
    <property type="protein sequence ID" value="KAK3052095.1"/>
    <property type="molecule type" value="Genomic_DNA"/>
</dbReference>
<dbReference type="GO" id="GO:0000978">
    <property type="term" value="F:RNA polymerase II cis-regulatory region sequence-specific DNA binding"/>
    <property type="evidence" value="ECO:0007669"/>
    <property type="project" value="TreeGrafter"/>
</dbReference>
<dbReference type="FunFam" id="1.25.40.10:FF:000078">
    <property type="entry name" value="Transcriptional corepressor Cyc8"/>
    <property type="match status" value="1"/>
</dbReference>
<feature type="repeat" description="TPR" evidence="9">
    <location>
        <begin position="125"/>
        <end position="158"/>
    </location>
</feature>
<evidence type="ECO:0000256" key="10">
    <source>
        <dbReference type="SAM" id="MobiDB-lite"/>
    </source>
</evidence>
<keyword evidence="2" id="KW-0678">Repressor</keyword>
<keyword evidence="3" id="KW-0677">Repeat</keyword>
<feature type="compositionally biased region" description="Pro residues" evidence="10">
    <location>
        <begin position="428"/>
        <end position="438"/>
    </location>
</feature>
<dbReference type="Pfam" id="PF14559">
    <property type="entry name" value="TPR_19"/>
    <property type="match status" value="1"/>
</dbReference>
<feature type="repeat" description="TPR" evidence="9">
    <location>
        <begin position="305"/>
        <end position="338"/>
    </location>
</feature>
<keyword evidence="6" id="KW-0804">Transcription</keyword>
<evidence type="ECO:0000256" key="5">
    <source>
        <dbReference type="ARBA" id="ARBA00023015"/>
    </source>
</evidence>
<feature type="compositionally biased region" description="Basic and acidic residues" evidence="10">
    <location>
        <begin position="777"/>
        <end position="786"/>
    </location>
</feature>
<feature type="repeat" description="TPR" evidence="9">
    <location>
        <begin position="162"/>
        <end position="195"/>
    </location>
</feature>
<keyword evidence="5" id="KW-0805">Transcription regulation</keyword>
<dbReference type="PANTHER" id="PTHR14017:SF1">
    <property type="entry name" value="LD02225P"/>
    <property type="match status" value="1"/>
</dbReference>
<comment type="subcellular location">
    <subcellularLocation>
        <location evidence="1">Nucleus</location>
    </subcellularLocation>
</comment>
<dbReference type="AlphaFoldDB" id="A0AAJ0DKS4"/>
<evidence type="ECO:0000256" key="1">
    <source>
        <dbReference type="ARBA" id="ARBA00004123"/>
    </source>
</evidence>
<feature type="repeat" description="TPR" evidence="9">
    <location>
        <begin position="271"/>
        <end position="304"/>
    </location>
</feature>
<feature type="compositionally biased region" description="Pro residues" evidence="10">
    <location>
        <begin position="745"/>
        <end position="759"/>
    </location>
</feature>
<dbReference type="FunFam" id="1.25.40.10:FF:000403">
    <property type="entry name" value="General transcriptional repressor, putative"/>
    <property type="match status" value="1"/>
</dbReference>
<keyword evidence="12" id="KW-1185">Reference proteome</keyword>
<protein>
    <submittedName>
        <fullName evidence="11">Glucose repression mediator protein</fullName>
    </submittedName>
</protein>
<comment type="caution">
    <text evidence="11">The sequence shown here is derived from an EMBL/GenBank/DDBJ whole genome shotgun (WGS) entry which is preliminary data.</text>
</comment>
<evidence type="ECO:0000256" key="7">
    <source>
        <dbReference type="ARBA" id="ARBA00023242"/>
    </source>
</evidence>
<feature type="compositionally biased region" description="Low complexity" evidence="10">
    <location>
        <begin position="524"/>
        <end position="538"/>
    </location>
</feature>
<proteinExistence type="inferred from homology"/>
<evidence type="ECO:0000256" key="6">
    <source>
        <dbReference type="ARBA" id="ARBA00023163"/>
    </source>
</evidence>
<keyword evidence="4 9" id="KW-0802">TPR repeat</keyword>
<evidence type="ECO:0000256" key="9">
    <source>
        <dbReference type="PROSITE-ProRule" id="PRU00339"/>
    </source>
</evidence>
<comment type="similarity">
    <text evidence="8">Belongs to the CYC8/SSN6 family.</text>
</comment>
<evidence type="ECO:0000313" key="11">
    <source>
        <dbReference type="EMBL" id="KAK3052095.1"/>
    </source>
</evidence>
<dbReference type="Pfam" id="PF13181">
    <property type="entry name" value="TPR_8"/>
    <property type="match status" value="1"/>
</dbReference>
<dbReference type="PANTHER" id="PTHR14017">
    <property type="entry name" value="LYSINE-SPECIFIC DEMETHYLASE"/>
    <property type="match status" value="1"/>
</dbReference>
<feature type="compositionally biased region" description="Low complexity" evidence="10">
    <location>
        <begin position="613"/>
        <end position="633"/>
    </location>
</feature>
<evidence type="ECO:0000256" key="2">
    <source>
        <dbReference type="ARBA" id="ARBA00022491"/>
    </source>
</evidence>
<reference evidence="11" key="1">
    <citation type="submission" date="2023-04" db="EMBL/GenBank/DDBJ databases">
        <title>Black Yeasts Isolated from many extreme environments.</title>
        <authorList>
            <person name="Coleine C."/>
            <person name="Stajich J.E."/>
            <person name="Selbmann L."/>
        </authorList>
    </citation>
    <scope>NUCLEOTIDE SEQUENCE</scope>
    <source>
        <strain evidence="11">CCFEE 5312</strain>
    </source>
</reference>
<dbReference type="SMART" id="SM00028">
    <property type="entry name" value="TPR"/>
    <property type="match status" value="10"/>
</dbReference>
<dbReference type="GO" id="GO:0000122">
    <property type="term" value="P:negative regulation of transcription by RNA polymerase II"/>
    <property type="evidence" value="ECO:0007669"/>
    <property type="project" value="TreeGrafter"/>
</dbReference>
<dbReference type="InterPro" id="IPR011990">
    <property type="entry name" value="TPR-like_helical_dom_sf"/>
</dbReference>
<dbReference type="Gene3D" id="1.25.40.10">
    <property type="entry name" value="Tetratricopeptide repeat domain"/>
    <property type="match status" value="3"/>
</dbReference>
<evidence type="ECO:0000313" key="12">
    <source>
        <dbReference type="Proteomes" id="UP001271007"/>
    </source>
</evidence>
<feature type="compositionally biased region" description="Basic and acidic residues" evidence="10">
    <location>
        <begin position="664"/>
        <end position="678"/>
    </location>
</feature>
<feature type="compositionally biased region" description="Low complexity" evidence="10">
    <location>
        <begin position="791"/>
        <end position="806"/>
    </location>
</feature>
<feature type="compositionally biased region" description="Low complexity" evidence="10">
    <location>
        <begin position="439"/>
        <end position="464"/>
    </location>
</feature>
<dbReference type="PROSITE" id="PS50005">
    <property type="entry name" value="TPR"/>
    <property type="match status" value="7"/>
</dbReference>
<accession>A0AAJ0DKS4</accession>
<gene>
    <name evidence="11" type="primary">SSN6</name>
    <name evidence="11" type="ORF">LTR09_006687</name>
</gene>
<evidence type="ECO:0000256" key="8">
    <source>
        <dbReference type="ARBA" id="ARBA00061082"/>
    </source>
</evidence>
<name>A0AAJ0DKS4_9PEZI</name>
<dbReference type="GO" id="GO:0005634">
    <property type="term" value="C:nucleus"/>
    <property type="evidence" value="ECO:0007669"/>
    <property type="project" value="UniProtKB-SubCell"/>
</dbReference>
<evidence type="ECO:0000256" key="3">
    <source>
        <dbReference type="ARBA" id="ARBA00022737"/>
    </source>
</evidence>
<feature type="compositionally biased region" description="Basic and acidic residues" evidence="10">
    <location>
        <begin position="696"/>
        <end position="705"/>
    </location>
</feature>
<dbReference type="SUPFAM" id="SSF48452">
    <property type="entry name" value="TPR-like"/>
    <property type="match status" value="1"/>
</dbReference>